<sequence>MAYCTSGLLTIILIFAAIDLSISWRDPNPDRKYSLSIGVLTGFKPICYRQFYEDSTLLSHNEVFVTFDDCPGVIKGLTVTKPKENQPERVAIIAGGPGHNYVTLYFRSQKGEAMKSEIKIHAD</sequence>
<comment type="caution">
    <text evidence="1">The sequence shown here is derived from an EMBL/GenBank/DDBJ whole genome shotgun (WGS) entry which is preliminary data.</text>
</comment>
<proteinExistence type="predicted"/>
<dbReference type="Proteomes" id="UP001239111">
    <property type="component" value="Chromosome 2"/>
</dbReference>
<evidence type="ECO:0000313" key="1">
    <source>
        <dbReference type="EMBL" id="KAJ8674943.1"/>
    </source>
</evidence>
<organism evidence="1 2">
    <name type="scientific">Eretmocerus hayati</name>
    <dbReference type="NCBI Taxonomy" id="131215"/>
    <lineage>
        <taxon>Eukaryota</taxon>
        <taxon>Metazoa</taxon>
        <taxon>Ecdysozoa</taxon>
        <taxon>Arthropoda</taxon>
        <taxon>Hexapoda</taxon>
        <taxon>Insecta</taxon>
        <taxon>Pterygota</taxon>
        <taxon>Neoptera</taxon>
        <taxon>Endopterygota</taxon>
        <taxon>Hymenoptera</taxon>
        <taxon>Apocrita</taxon>
        <taxon>Proctotrupomorpha</taxon>
        <taxon>Chalcidoidea</taxon>
        <taxon>Aphelinidae</taxon>
        <taxon>Aphelininae</taxon>
        <taxon>Eretmocerus</taxon>
    </lineage>
</organism>
<gene>
    <name evidence="1" type="ORF">QAD02_010729</name>
</gene>
<keyword evidence="2" id="KW-1185">Reference proteome</keyword>
<evidence type="ECO:0000313" key="2">
    <source>
        <dbReference type="Proteomes" id="UP001239111"/>
    </source>
</evidence>
<name>A0ACC2NVQ7_9HYME</name>
<accession>A0ACC2NVQ7</accession>
<dbReference type="EMBL" id="CM056742">
    <property type="protein sequence ID" value="KAJ8674943.1"/>
    <property type="molecule type" value="Genomic_DNA"/>
</dbReference>
<protein>
    <submittedName>
        <fullName evidence="1">Uncharacterized protein</fullName>
    </submittedName>
</protein>
<reference evidence="1" key="1">
    <citation type="submission" date="2023-04" db="EMBL/GenBank/DDBJ databases">
        <title>A chromosome-level genome assembly of the parasitoid wasp Eretmocerus hayati.</title>
        <authorList>
            <person name="Zhong Y."/>
            <person name="Liu S."/>
            <person name="Liu Y."/>
        </authorList>
    </citation>
    <scope>NUCLEOTIDE SEQUENCE</scope>
    <source>
        <strain evidence="1">ZJU_SS_LIU_2023</strain>
    </source>
</reference>